<accession>A0AAV7E4N7</accession>
<name>A0AAV7E4N7_ARIFI</name>
<evidence type="ECO:0000313" key="1">
    <source>
        <dbReference type="EMBL" id="KAG9443361.1"/>
    </source>
</evidence>
<dbReference type="AlphaFoldDB" id="A0AAV7E4N7"/>
<reference evidence="1 2" key="1">
    <citation type="submission" date="2021-07" db="EMBL/GenBank/DDBJ databases">
        <title>The Aristolochia fimbriata genome: insights into angiosperm evolution, floral development and chemical biosynthesis.</title>
        <authorList>
            <person name="Jiao Y."/>
        </authorList>
    </citation>
    <scope>NUCLEOTIDE SEQUENCE [LARGE SCALE GENOMIC DNA]</scope>
    <source>
        <strain evidence="1">IBCAS-2021</strain>
        <tissue evidence="1">Leaf</tissue>
    </source>
</reference>
<sequence length="73" mass="8351">MSSQLLSTTHLGNRGEEYDIVSSQRHYTYFWTDMVEKWVVPAVCSGIFLSCFCSHQAPHHHRSVLGAAKRRIS</sequence>
<dbReference type="EMBL" id="JAINDJ010000006">
    <property type="protein sequence ID" value="KAG9443361.1"/>
    <property type="molecule type" value="Genomic_DNA"/>
</dbReference>
<gene>
    <name evidence="1" type="ORF">H6P81_014701</name>
</gene>
<protein>
    <submittedName>
        <fullName evidence="1">Uncharacterized protein</fullName>
    </submittedName>
</protein>
<keyword evidence="2" id="KW-1185">Reference proteome</keyword>
<evidence type="ECO:0000313" key="2">
    <source>
        <dbReference type="Proteomes" id="UP000825729"/>
    </source>
</evidence>
<comment type="caution">
    <text evidence="1">The sequence shown here is derived from an EMBL/GenBank/DDBJ whole genome shotgun (WGS) entry which is preliminary data.</text>
</comment>
<proteinExistence type="predicted"/>
<dbReference type="Proteomes" id="UP000825729">
    <property type="component" value="Unassembled WGS sequence"/>
</dbReference>
<organism evidence="1 2">
    <name type="scientific">Aristolochia fimbriata</name>
    <name type="common">White veined hardy Dutchman's pipe vine</name>
    <dbReference type="NCBI Taxonomy" id="158543"/>
    <lineage>
        <taxon>Eukaryota</taxon>
        <taxon>Viridiplantae</taxon>
        <taxon>Streptophyta</taxon>
        <taxon>Embryophyta</taxon>
        <taxon>Tracheophyta</taxon>
        <taxon>Spermatophyta</taxon>
        <taxon>Magnoliopsida</taxon>
        <taxon>Magnoliidae</taxon>
        <taxon>Piperales</taxon>
        <taxon>Aristolochiaceae</taxon>
        <taxon>Aristolochia</taxon>
    </lineage>
</organism>